<comment type="subcellular location">
    <subcellularLocation>
        <location evidence="1">Nucleus</location>
    </subcellularLocation>
</comment>
<evidence type="ECO:0000259" key="3">
    <source>
        <dbReference type="Pfam" id="PF12047"/>
    </source>
</evidence>
<dbReference type="PANTHER" id="PTHR46235">
    <property type="entry name" value="PHD FINGER-CONTAINING PROTEIN DDB_G0268158"/>
    <property type="match status" value="1"/>
</dbReference>
<keyword evidence="2" id="KW-0539">Nucleus</keyword>
<dbReference type="Pfam" id="PF12047">
    <property type="entry name" value="DNMT1-RFD"/>
    <property type="match status" value="1"/>
</dbReference>
<dbReference type="InterPro" id="IPR022702">
    <property type="entry name" value="Cytosine_MeTrfase1_RFD"/>
</dbReference>
<proteinExistence type="predicted"/>
<feature type="domain" description="RFTS" evidence="3">
    <location>
        <begin position="31"/>
        <end position="90"/>
    </location>
</feature>
<organism evidence="4">
    <name type="scientific">Arundo donax</name>
    <name type="common">Giant reed</name>
    <name type="synonym">Donax arundinaceus</name>
    <dbReference type="NCBI Taxonomy" id="35708"/>
    <lineage>
        <taxon>Eukaryota</taxon>
        <taxon>Viridiplantae</taxon>
        <taxon>Streptophyta</taxon>
        <taxon>Embryophyta</taxon>
        <taxon>Tracheophyta</taxon>
        <taxon>Spermatophyta</taxon>
        <taxon>Magnoliopsida</taxon>
        <taxon>Liliopsida</taxon>
        <taxon>Poales</taxon>
        <taxon>Poaceae</taxon>
        <taxon>PACMAD clade</taxon>
        <taxon>Arundinoideae</taxon>
        <taxon>Arundineae</taxon>
        <taxon>Arundo</taxon>
    </lineage>
</organism>
<dbReference type="EMBL" id="GBRH01166010">
    <property type="protein sequence ID" value="JAE31886.1"/>
    <property type="molecule type" value="Transcribed_RNA"/>
</dbReference>
<sequence>MTTISRIARTPVCFSVLPFQFDDNYEFEEIDVANKVYLRGVGDNSLYLVLRKVVAWTAGLDCEQPNILVLSSEGNWIRLLKPRKCYKEEVARSILITV</sequence>
<dbReference type="AlphaFoldDB" id="A0A0A9HAK8"/>
<evidence type="ECO:0000256" key="1">
    <source>
        <dbReference type="ARBA" id="ARBA00004123"/>
    </source>
</evidence>
<name>A0A0A9HAK8_ARUDO</name>
<evidence type="ECO:0000313" key="4">
    <source>
        <dbReference type="EMBL" id="JAE31886.1"/>
    </source>
</evidence>
<reference evidence="4" key="2">
    <citation type="journal article" date="2015" name="Data Brief">
        <title>Shoot transcriptome of the giant reed, Arundo donax.</title>
        <authorList>
            <person name="Barrero R.A."/>
            <person name="Guerrero F.D."/>
            <person name="Moolhuijzen P."/>
            <person name="Goolsby J.A."/>
            <person name="Tidwell J."/>
            <person name="Bellgard S.E."/>
            <person name="Bellgard M.I."/>
        </authorList>
    </citation>
    <scope>NUCLEOTIDE SEQUENCE</scope>
    <source>
        <tissue evidence="4">Shoot tissue taken approximately 20 cm above the soil surface</tissue>
    </source>
</reference>
<dbReference type="PANTHER" id="PTHR46235:SF2">
    <property type="entry name" value="GLYCOPROTEIN FAMILY PROTEIN, PUTATIVE, EXPRESSED-RELATED"/>
    <property type="match status" value="1"/>
</dbReference>
<dbReference type="GO" id="GO:0005634">
    <property type="term" value="C:nucleus"/>
    <property type="evidence" value="ECO:0007669"/>
    <property type="project" value="UniProtKB-SubCell"/>
</dbReference>
<protein>
    <recommendedName>
        <fullName evidence="3">RFTS domain-containing protein</fullName>
    </recommendedName>
</protein>
<evidence type="ECO:0000256" key="2">
    <source>
        <dbReference type="ARBA" id="ARBA00023242"/>
    </source>
</evidence>
<reference evidence="4" key="1">
    <citation type="submission" date="2014-09" db="EMBL/GenBank/DDBJ databases">
        <authorList>
            <person name="Magalhaes I.L.F."/>
            <person name="Oliveira U."/>
            <person name="Santos F.R."/>
            <person name="Vidigal T.H.D.A."/>
            <person name="Brescovit A.D."/>
            <person name="Santos A.J."/>
        </authorList>
    </citation>
    <scope>NUCLEOTIDE SEQUENCE</scope>
    <source>
        <tissue evidence="4">Shoot tissue taken approximately 20 cm above the soil surface</tissue>
    </source>
</reference>
<accession>A0A0A9HAK8</accession>